<keyword evidence="2" id="KW-0645">Protease</keyword>
<evidence type="ECO:0000313" key="3">
    <source>
        <dbReference type="Proteomes" id="UP001597079"/>
    </source>
</evidence>
<dbReference type="GO" id="GO:0004177">
    <property type="term" value="F:aminopeptidase activity"/>
    <property type="evidence" value="ECO:0007669"/>
    <property type="project" value="UniProtKB-KW"/>
</dbReference>
<accession>A0ABW4JKP6</accession>
<protein>
    <submittedName>
        <fullName evidence="2">Serine aminopeptidase domain-containing protein</fullName>
    </submittedName>
</protein>
<dbReference type="InterPro" id="IPR053145">
    <property type="entry name" value="AB_hydrolase_Est10"/>
</dbReference>
<name>A0ABW4JKP6_9BACL</name>
<gene>
    <name evidence="2" type="ORF">ACFSB2_17660</name>
</gene>
<dbReference type="PANTHER" id="PTHR43265:SF1">
    <property type="entry name" value="ESTERASE ESTD"/>
    <property type="match status" value="1"/>
</dbReference>
<dbReference type="PANTHER" id="PTHR43265">
    <property type="entry name" value="ESTERASE ESTD"/>
    <property type="match status" value="1"/>
</dbReference>
<dbReference type="RefSeq" id="WP_377944430.1">
    <property type="nucleotide sequence ID" value="NZ_JBHUCX010000067.1"/>
</dbReference>
<dbReference type="SUPFAM" id="SSF53474">
    <property type="entry name" value="alpha/beta-Hydrolases"/>
    <property type="match status" value="1"/>
</dbReference>
<evidence type="ECO:0000259" key="1">
    <source>
        <dbReference type="Pfam" id="PF12146"/>
    </source>
</evidence>
<organism evidence="2 3">
    <name type="scientific">Alicyclobacillus fodiniaquatilis</name>
    <dbReference type="NCBI Taxonomy" id="1661150"/>
    <lineage>
        <taxon>Bacteria</taxon>
        <taxon>Bacillati</taxon>
        <taxon>Bacillota</taxon>
        <taxon>Bacilli</taxon>
        <taxon>Bacillales</taxon>
        <taxon>Alicyclobacillaceae</taxon>
        <taxon>Alicyclobacillus</taxon>
    </lineage>
</organism>
<dbReference type="InterPro" id="IPR022742">
    <property type="entry name" value="Hydrolase_4"/>
</dbReference>
<proteinExistence type="predicted"/>
<sequence length="333" mass="35121">MEAWKSRESVEVNWEMGDTTVHGTLVKPTGTGPFPAVIMAAGSGPTDRDWNSPLLPGTNGSAKLLAEALALAGFASLRYDKRVSGPHAMDNMRVLVGTVSMQSHVEEYAGAVKLLAGRSEIRSDAIFGLGNSEGTLHVLNYQLKSPAVSLAGLILAAPPGRAVSSVVRSQLAAQAAAVANGEALLALYDEAIARFLAGQSAAPDPALPEGVRNLIAALEAPVNLPLARELWTADAASLLARIDVPVLVVIGKKDIQVDWQADGQTLVQAAQGKLNVTLVFPDNANHVLKYESQGRAVLEASAVMQRYNADDAQLDSETEATIMGWLARQMNTV</sequence>
<dbReference type="InterPro" id="IPR029058">
    <property type="entry name" value="AB_hydrolase_fold"/>
</dbReference>
<comment type="caution">
    <text evidence="2">The sequence shown here is derived from an EMBL/GenBank/DDBJ whole genome shotgun (WGS) entry which is preliminary data.</text>
</comment>
<keyword evidence="3" id="KW-1185">Reference proteome</keyword>
<dbReference type="Gene3D" id="3.40.50.1820">
    <property type="entry name" value="alpha/beta hydrolase"/>
    <property type="match status" value="1"/>
</dbReference>
<keyword evidence="2" id="KW-0378">Hydrolase</keyword>
<evidence type="ECO:0000313" key="2">
    <source>
        <dbReference type="EMBL" id="MFD1676528.1"/>
    </source>
</evidence>
<reference evidence="3" key="1">
    <citation type="journal article" date="2019" name="Int. J. Syst. Evol. Microbiol.">
        <title>The Global Catalogue of Microorganisms (GCM) 10K type strain sequencing project: providing services to taxonomists for standard genome sequencing and annotation.</title>
        <authorList>
            <consortium name="The Broad Institute Genomics Platform"/>
            <consortium name="The Broad Institute Genome Sequencing Center for Infectious Disease"/>
            <person name="Wu L."/>
            <person name="Ma J."/>
        </authorList>
    </citation>
    <scope>NUCLEOTIDE SEQUENCE [LARGE SCALE GENOMIC DNA]</scope>
    <source>
        <strain evidence="3">CGMCC 1.12286</strain>
    </source>
</reference>
<dbReference type="Proteomes" id="UP001597079">
    <property type="component" value="Unassembled WGS sequence"/>
</dbReference>
<dbReference type="EMBL" id="JBHUCX010000067">
    <property type="protein sequence ID" value="MFD1676528.1"/>
    <property type="molecule type" value="Genomic_DNA"/>
</dbReference>
<dbReference type="Pfam" id="PF12146">
    <property type="entry name" value="Hydrolase_4"/>
    <property type="match status" value="1"/>
</dbReference>
<keyword evidence="2" id="KW-0031">Aminopeptidase</keyword>
<feature type="domain" description="Serine aminopeptidase S33" evidence="1">
    <location>
        <begin position="64"/>
        <end position="292"/>
    </location>
</feature>